<name>A0A0A9F6J7_ARUDO</name>
<reference evidence="1" key="2">
    <citation type="journal article" date="2015" name="Data Brief">
        <title>Shoot transcriptome of the giant reed, Arundo donax.</title>
        <authorList>
            <person name="Barrero R.A."/>
            <person name="Guerrero F.D."/>
            <person name="Moolhuijzen P."/>
            <person name="Goolsby J.A."/>
            <person name="Tidwell J."/>
            <person name="Bellgard S.E."/>
            <person name="Bellgard M.I."/>
        </authorList>
    </citation>
    <scope>NUCLEOTIDE SEQUENCE</scope>
    <source>
        <tissue evidence="1">Shoot tissue taken approximately 20 cm above the soil surface</tissue>
    </source>
</reference>
<protein>
    <submittedName>
        <fullName evidence="1">Uncharacterized protein</fullName>
    </submittedName>
</protein>
<sequence length="32" mass="3730">MKQSTTIEERSELKDKTAGIKEMISYLIIYIP</sequence>
<dbReference type="AlphaFoldDB" id="A0A0A9F6J7"/>
<proteinExistence type="predicted"/>
<organism evidence="1">
    <name type="scientific">Arundo donax</name>
    <name type="common">Giant reed</name>
    <name type="synonym">Donax arundinaceus</name>
    <dbReference type="NCBI Taxonomy" id="35708"/>
    <lineage>
        <taxon>Eukaryota</taxon>
        <taxon>Viridiplantae</taxon>
        <taxon>Streptophyta</taxon>
        <taxon>Embryophyta</taxon>
        <taxon>Tracheophyta</taxon>
        <taxon>Spermatophyta</taxon>
        <taxon>Magnoliopsida</taxon>
        <taxon>Liliopsida</taxon>
        <taxon>Poales</taxon>
        <taxon>Poaceae</taxon>
        <taxon>PACMAD clade</taxon>
        <taxon>Arundinoideae</taxon>
        <taxon>Arundineae</taxon>
        <taxon>Arundo</taxon>
    </lineage>
</organism>
<reference evidence="1" key="1">
    <citation type="submission" date="2014-09" db="EMBL/GenBank/DDBJ databases">
        <authorList>
            <person name="Magalhaes I.L.F."/>
            <person name="Oliveira U."/>
            <person name="Santos F.R."/>
            <person name="Vidigal T.H.D.A."/>
            <person name="Brescovit A.D."/>
            <person name="Santos A.J."/>
        </authorList>
    </citation>
    <scope>NUCLEOTIDE SEQUENCE</scope>
    <source>
        <tissue evidence="1">Shoot tissue taken approximately 20 cm above the soil surface</tissue>
    </source>
</reference>
<evidence type="ECO:0000313" key="1">
    <source>
        <dbReference type="EMBL" id="JAE08610.1"/>
    </source>
</evidence>
<dbReference type="EMBL" id="GBRH01189286">
    <property type="protein sequence ID" value="JAE08610.1"/>
    <property type="molecule type" value="Transcribed_RNA"/>
</dbReference>
<accession>A0A0A9F6J7</accession>